<name>A0A0L8HGG9_OCTBM</name>
<accession>A0A0L8HGG9</accession>
<dbReference type="EMBL" id="KQ418303">
    <property type="protein sequence ID" value="KOF87875.1"/>
    <property type="molecule type" value="Genomic_DNA"/>
</dbReference>
<keyword evidence="1" id="KW-0472">Membrane</keyword>
<keyword evidence="1" id="KW-0812">Transmembrane</keyword>
<reference evidence="2" key="1">
    <citation type="submission" date="2015-07" db="EMBL/GenBank/DDBJ databases">
        <title>MeaNS - Measles Nucleotide Surveillance Program.</title>
        <authorList>
            <person name="Tran T."/>
            <person name="Druce J."/>
        </authorList>
    </citation>
    <scope>NUCLEOTIDE SEQUENCE</scope>
    <source>
        <strain evidence="2">UCB-OBI-ISO-001</strain>
        <tissue evidence="2">Gonad</tissue>
    </source>
</reference>
<proteinExistence type="predicted"/>
<keyword evidence="1" id="KW-1133">Transmembrane helix</keyword>
<gene>
    <name evidence="2" type="ORF">OCBIM_22015926mg</name>
</gene>
<organism evidence="2">
    <name type="scientific">Octopus bimaculoides</name>
    <name type="common">California two-spotted octopus</name>
    <dbReference type="NCBI Taxonomy" id="37653"/>
    <lineage>
        <taxon>Eukaryota</taxon>
        <taxon>Metazoa</taxon>
        <taxon>Spiralia</taxon>
        <taxon>Lophotrochozoa</taxon>
        <taxon>Mollusca</taxon>
        <taxon>Cephalopoda</taxon>
        <taxon>Coleoidea</taxon>
        <taxon>Octopodiformes</taxon>
        <taxon>Octopoda</taxon>
        <taxon>Incirrata</taxon>
        <taxon>Octopodidae</taxon>
        <taxon>Octopus</taxon>
    </lineage>
</organism>
<protein>
    <submittedName>
        <fullName evidence="2">Uncharacterized protein</fullName>
    </submittedName>
</protein>
<sequence length="73" mass="8904">MTFKYKTVFQIIFKYRVIFIIWILWLISNIIFIHKLLHVTDVQYKENLIGLTKNESELLEKLSDKLRSLEKMD</sequence>
<feature type="transmembrane region" description="Helical" evidence="1">
    <location>
        <begin position="12"/>
        <end position="33"/>
    </location>
</feature>
<evidence type="ECO:0000313" key="2">
    <source>
        <dbReference type="EMBL" id="KOF87875.1"/>
    </source>
</evidence>
<evidence type="ECO:0000256" key="1">
    <source>
        <dbReference type="SAM" id="Phobius"/>
    </source>
</evidence>
<dbReference type="AlphaFoldDB" id="A0A0L8HGG9"/>